<dbReference type="InterPro" id="IPR023828">
    <property type="entry name" value="Peptidase_S8_Ser-AS"/>
</dbReference>
<feature type="domain" description="Peptidase S8/S53" evidence="8">
    <location>
        <begin position="127"/>
        <end position="408"/>
    </location>
</feature>
<proteinExistence type="inferred from homology"/>
<keyword evidence="4 6" id="KW-0720">Serine protease</keyword>
<dbReference type="PANTHER" id="PTHR43806">
    <property type="entry name" value="PEPTIDASE S8"/>
    <property type="match status" value="1"/>
</dbReference>
<comment type="caution">
    <text evidence="9">The sequence shown here is derived from an EMBL/GenBank/DDBJ whole genome shotgun (WGS) entry which is preliminary data.</text>
</comment>
<dbReference type="PRINTS" id="PR00723">
    <property type="entry name" value="SUBTILISIN"/>
</dbReference>
<gene>
    <name evidence="9" type="ORF">C492_14586</name>
</gene>
<feature type="active site" description="Charge relay system" evidence="5 6">
    <location>
        <position position="136"/>
    </location>
</feature>
<dbReference type="PROSITE" id="PS51892">
    <property type="entry name" value="SUBTILASE"/>
    <property type="match status" value="1"/>
</dbReference>
<dbReference type="InterPro" id="IPR050131">
    <property type="entry name" value="Peptidase_S8_subtilisin-like"/>
</dbReference>
<evidence type="ECO:0000256" key="5">
    <source>
        <dbReference type="PIRSR" id="PIRSR615500-1"/>
    </source>
</evidence>
<evidence type="ECO:0000256" key="3">
    <source>
        <dbReference type="ARBA" id="ARBA00022801"/>
    </source>
</evidence>
<organism evidence="9 10">
    <name type="scientific">Natronococcus jeotgali DSM 18795</name>
    <dbReference type="NCBI Taxonomy" id="1227498"/>
    <lineage>
        <taxon>Archaea</taxon>
        <taxon>Methanobacteriati</taxon>
        <taxon>Methanobacteriota</taxon>
        <taxon>Stenosarchaea group</taxon>
        <taxon>Halobacteria</taxon>
        <taxon>Halobacteriales</taxon>
        <taxon>Natrialbaceae</taxon>
        <taxon>Natronococcus</taxon>
    </lineage>
</organism>
<accession>L9X736</accession>
<evidence type="ECO:0000259" key="8">
    <source>
        <dbReference type="Pfam" id="PF00082"/>
    </source>
</evidence>
<keyword evidence="2 6" id="KW-0645">Protease</keyword>
<evidence type="ECO:0000313" key="10">
    <source>
        <dbReference type="Proteomes" id="UP000011531"/>
    </source>
</evidence>
<dbReference type="InterPro" id="IPR023827">
    <property type="entry name" value="Peptidase_S8_Asp-AS"/>
</dbReference>
<dbReference type="GO" id="GO:0004252">
    <property type="term" value="F:serine-type endopeptidase activity"/>
    <property type="evidence" value="ECO:0007669"/>
    <property type="project" value="UniProtKB-UniRule"/>
</dbReference>
<dbReference type="InterPro" id="IPR015500">
    <property type="entry name" value="Peptidase_S8_subtilisin-rel"/>
</dbReference>
<evidence type="ECO:0000256" key="6">
    <source>
        <dbReference type="PROSITE-ProRule" id="PRU01240"/>
    </source>
</evidence>
<dbReference type="PANTHER" id="PTHR43806:SF11">
    <property type="entry name" value="CEREVISIN-RELATED"/>
    <property type="match status" value="1"/>
</dbReference>
<evidence type="ECO:0000313" key="9">
    <source>
        <dbReference type="EMBL" id="ELY56428.1"/>
    </source>
</evidence>
<dbReference type="GO" id="GO:0006508">
    <property type="term" value="P:proteolysis"/>
    <property type="evidence" value="ECO:0007669"/>
    <property type="project" value="UniProtKB-KW"/>
</dbReference>
<evidence type="ECO:0000256" key="2">
    <source>
        <dbReference type="ARBA" id="ARBA00022670"/>
    </source>
</evidence>
<dbReference type="PROSITE" id="PS00136">
    <property type="entry name" value="SUBTILASE_ASP"/>
    <property type="match status" value="1"/>
</dbReference>
<feature type="active site" description="Charge relay system" evidence="5 6">
    <location>
        <position position="373"/>
    </location>
</feature>
<dbReference type="AlphaFoldDB" id="L9X736"/>
<keyword evidence="10" id="KW-1185">Reference proteome</keyword>
<dbReference type="InterPro" id="IPR022398">
    <property type="entry name" value="Peptidase_S8_His-AS"/>
</dbReference>
<keyword evidence="3 6" id="KW-0378">Hydrolase</keyword>
<reference evidence="9 10" key="1">
    <citation type="journal article" date="2014" name="PLoS Genet.">
        <title>Phylogenetically driven sequencing of extremely halophilic archaea reveals strategies for static and dynamic osmo-response.</title>
        <authorList>
            <person name="Becker E.A."/>
            <person name="Seitzer P.M."/>
            <person name="Tritt A."/>
            <person name="Larsen D."/>
            <person name="Krusor M."/>
            <person name="Yao A.I."/>
            <person name="Wu D."/>
            <person name="Madern D."/>
            <person name="Eisen J.A."/>
            <person name="Darling A.E."/>
            <person name="Facciotti M.T."/>
        </authorList>
    </citation>
    <scope>NUCLEOTIDE SEQUENCE [LARGE SCALE GENOMIC DNA]</scope>
    <source>
        <strain evidence="9 10">DSM 18795</strain>
    </source>
</reference>
<protein>
    <submittedName>
        <fullName evidence="9">Peptidase S8/S53 subtilisin kexin sedolisin</fullName>
    </submittedName>
</protein>
<dbReference type="SUPFAM" id="SSF52743">
    <property type="entry name" value="Subtilisin-like"/>
    <property type="match status" value="1"/>
</dbReference>
<dbReference type="Pfam" id="PF00082">
    <property type="entry name" value="Peptidase_S8"/>
    <property type="match status" value="1"/>
</dbReference>
<sequence length="431" mass="44227">MLQLLGAAGASLSFVGLASASDGRARYVVRTSDAAAIEREGFEVLAELADGTVALVAGPEDATDELATVAGVSTAVPDFEVELDGPAPADINAEPTVVDIDPDDVYDEVLWDKQLQQVREAHEYATGAGRTVAILDTGVDDDHPDLDVDEDRSVVITDGQPVPEVGDSSFHGTHVAGTAAGTGDVAMVGTAPDATVVSVRILGPETGAWGDILAGMEYAAEIGADAANMSIGTAPIPPQGHADGYNRLMQSVANTVTRDGTLLVGSAGNDDANLQQGGYFTLPNSLSGVLSIGATTPTDLKTLYSNYGTNEIGVGAPGGGYENEDKTYESDDVEYPWPLNAVFSTLPATGLLPDPYVDTAIDGEAYGWAMGTSMAAPQVSGLAALVREADPSTNARQIESAIAHGAEGSNGHGDPELSAGRVNALRTLESL</sequence>
<name>L9X736_9EURY</name>
<dbReference type="InterPro" id="IPR000209">
    <property type="entry name" value="Peptidase_S8/S53_dom"/>
</dbReference>
<evidence type="ECO:0000256" key="4">
    <source>
        <dbReference type="ARBA" id="ARBA00022825"/>
    </source>
</evidence>
<evidence type="ECO:0000256" key="7">
    <source>
        <dbReference type="RuleBase" id="RU003355"/>
    </source>
</evidence>
<dbReference type="Gene3D" id="3.40.50.200">
    <property type="entry name" value="Peptidase S8/S53 domain"/>
    <property type="match status" value="1"/>
</dbReference>
<dbReference type="PROSITE" id="PS00137">
    <property type="entry name" value="SUBTILASE_HIS"/>
    <property type="match status" value="1"/>
</dbReference>
<dbReference type="STRING" id="1227498.C492_14586"/>
<feature type="active site" description="Charge relay system" evidence="5 6">
    <location>
        <position position="171"/>
    </location>
</feature>
<dbReference type="EMBL" id="AOIA01000125">
    <property type="protein sequence ID" value="ELY56428.1"/>
    <property type="molecule type" value="Genomic_DNA"/>
</dbReference>
<comment type="similarity">
    <text evidence="1 6 7">Belongs to the peptidase S8 family.</text>
</comment>
<dbReference type="PROSITE" id="PS00138">
    <property type="entry name" value="SUBTILASE_SER"/>
    <property type="match status" value="1"/>
</dbReference>
<dbReference type="InterPro" id="IPR036852">
    <property type="entry name" value="Peptidase_S8/S53_dom_sf"/>
</dbReference>
<dbReference type="Proteomes" id="UP000011531">
    <property type="component" value="Unassembled WGS sequence"/>
</dbReference>
<evidence type="ECO:0000256" key="1">
    <source>
        <dbReference type="ARBA" id="ARBA00011073"/>
    </source>
</evidence>